<protein>
    <recommendedName>
        <fullName evidence="3">Adhesin</fullName>
    </recommendedName>
</protein>
<keyword evidence="2" id="KW-1185">Reference proteome</keyword>
<dbReference type="OrthoDB" id="1117657at2"/>
<evidence type="ECO:0000313" key="1">
    <source>
        <dbReference type="EMBL" id="SCY90467.1"/>
    </source>
</evidence>
<accession>A0A1G5JQ62</accession>
<evidence type="ECO:0008006" key="3">
    <source>
        <dbReference type="Google" id="ProtNLM"/>
    </source>
</evidence>
<dbReference type="EMBL" id="FMVF01000015">
    <property type="protein sequence ID" value="SCY90467.1"/>
    <property type="molecule type" value="Genomic_DNA"/>
</dbReference>
<dbReference type="STRING" id="490189.SAMN02927903_02837"/>
<name>A0A1G5JQ62_9FLAO</name>
<gene>
    <name evidence="1" type="ORF">SAMN02927903_02837</name>
</gene>
<reference evidence="1 2" key="1">
    <citation type="submission" date="2016-10" db="EMBL/GenBank/DDBJ databases">
        <authorList>
            <person name="de Groot N.N."/>
        </authorList>
    </citation>
    <scope>NUCLEOTIDE SEQUENCE [LARGE SCALE GENOMIC DNA]</scope>
    <source>
        <strain evidence="1 2">CGMCC 1.7031</strain>
    </source>
</reference>
<evidence type="ECO:0000313" key="2">
    <source>
        <dbReference type="Proteomes" id="UP000199354"/>
    </source>
</evidence>
<proteinExistence type="predicted"/>
<sequence>MRTRYNLIWLLVPMLVFPTETNAQKYTKQKNIKKAYHVNADAGIDIDNAYGNVYVTTWTEDKIELDILIKVASDKEDWAVKKLNDIDVDITALKHLVTAKTNFANGAGKSSTKNNSIEVNYTIKIPRNGSVTVDNKYGQIITTDLFGATHIECKYGKIALGKLNSGSNVIDIAYCGKSTIDYAKSARISADYSGLTMTDFGTVALNADYTDVHFENGDNMKFDCNYGNLKYGKVGNLEGSGDYLSIGIAEVSNNLKISTSYSKLSVDQLTAKAGNVVVQTGYTSVDIGYSPNYTFDFDVKVKYANFRHSGDLDINNRHETSTSKSYSGYHKKQGVNKVVIVSDYGNVNLNKNQ</sequence>
<dbReference type="Proteomes" id="UP000199354">
    <property type="component" value="Unassembled WGS sequence"/>
</dbReference>
<dbReference type="AlphaFoldDB" id="A0A1G5JQ62"/>
<organism evidence="1 2">
    <name type="scientific">Flavobacterium caeni</name>
    <dbReference type="NCBI Taxonomy" id="490189"/>
    <lineage>
        <taxon>Bacteria</taxon>
        <taxon>Pseudomonadati</taxon>
        <taxon>Bacteroidota</taxon>
        <taxon>Flavobacteriia</taxon>
        <taxon>Flavobacteriales</taxon>
        <taxon>Flavobacteriaceae</taxon>
        <taxon>Flavobacterium</taxon>
    </lineage>
</organism>
<dbReference type="RefSeq" id="WP_091145519.1">
    <property type="nucleotide sequence ID" value="NZ_FMVF01000015.1"/>
</dbReference>